<dbReference type="RefSeq" id="WP_126476802.1">
    <property type="nucleotide sequence ID" value="NZ_JBOINH010000004.1"/>
</dbReference>
<name>A0AAJ4VIB4_MAMSC</name>
<accession>A0AAJ4VIB4</accession>
<protein>
    <submittedName>
        <fullName evidence="1">Uncharacterized protein</fullName>
    </submittedName>
</protein>
<dbReference type="AlphaFoldDB" id="A0AAJ4VIB4"/>
<sequence length="123" mass="13636">MSLKPKKVQFENEQPEFLRDAKNLEWTVGNITLDSSKLTEGQVIKGGTAVFKNTESDLFELVQASTPETMTAPVLTGHAVKIDDVQVNEEVSALRKASVYEELLTGVTNNFKKATQGFIAYDR</sequence>
<gene>
    <name evidence="1" type="ORF">CD117_04090</name>
</gene>
<comment type="caution">
    <text evidence="1">The sequence shown here is derived from an EMBL/GenBank/DDBJ whole genome shotgun (WGS) entry which is preliminary data.</text>
</comment>
<dbReference type="Proteomes" id="UP000274792">
    <property type="component" value="Unassembled WGS sequence"/>
</dbReference>
<proteinExistence type="predicted"/>
<evidence type="ECO:0000313" key="1">
    <source>
        <dbReference type="EMBL" id="RTX73775.1"/>
    </source>
</evidence>
<evidence type="ECO:0000313" key="2">
    <source>
        <dbReference type="Proteomes" id="UP000274792"/>
    </source>
</evidence>
<dbReference type="EMBL" id="RXWV01000023">
    <property type="protein sequence ID" value="RTX73775.1"/>
    <property type="molecule type" value="Genomic_DNA"/>
</dbReference>
<organism evidence="1 2">
    <name type="scientific">Mammaliicoccus sciuri</name>
    <name type="common">Staphylococcus sciuri</name>
    <dbReference type="NCBI Taxonomy" id="1296"/>
    <lineage>
        <taxon>Bacteria</taxon>
        <taxon>Bacillati</taxon>
        <taxon>Bacillota</taxon>
        <taxon>Bacilli</taxon>
        <taxon>Bacillales</taxon>
        <taxon>Staphylococcaceae</taxon>
        <taxon>Mammaliicoccus</taxon>
    </lineage>
</organism>
<reference evidence="1 2" key="1">
    <citation type="submission" date="2018-10" db="EMBL/GenBank/DDBJ databases">
        <title>A collection Staphylococci species genome sequencing.</title>
        <authorList>
            <person name="Cole K."/>
        </authorList>
    </citation>
    <scope>NUCLEOTIDE SEQUENCE [LARGE SCALE GENOMIC DNA]</scope>
    <source>
        <strain evidence="2">NCTC 12218</strain>
    </source>
</reference>